<dbReference type="SMART" id="SM01230">
    <property type="entry name" value="Gln-synt_C"/>
    <property type="match status" value="1"/>
</dbReference>
<dbReference type="PANTHER" id="PTHR43785">
    <property type="entry name" value="GAMMA-GLUTAMYLPUTRESCINE SYNTHETASE"/>
    <property type="match status" value="1"/>
</dbReference>
<dbReference type="EMBL" id="JAANOU010000001">
    <property type="protein sequence ID" value="NIH79656.1"/>
    <property type="molecule type" value="Genomic_DNA"/>
</dbReference>
<keyword evidence="7" id="KW-1185">Reference proteome</keyword>
<dbReference type="InterPro" id="IPR014746">
    <property type="entry name" value="Gln_synth/guanido_kin_cat_dom"/>
</dbReference>
<evidence type="ECO:0000256" key="4">
    <source>
        <dbReference type="RuleBase" id="RU000384"/>
    </source>
</evidence>
<dbReference type="Proteomes" id="UP000754495">
    <property type="component" value="Unassembled WGS sequence"/>
</dbReference>
<reference evidence="6 7" key="1">
    <citation type="submission" date="2020-03" db="EMBL/GenBank/DDBJ databases">
        <title>Sequencing the genomes of 1000 actinobacteria strains.</title>
        <authorList>
            <person name="Klenk H.-P."/>
        </authorList>
    </citation>
    <scope>NUCLEOTIDE SEQUENCE [LARGE SCALE GENOMIC DNA]</scope>
    <source>
        <strain evidence="6 7">DSM 45668</strain>
    </source>
</reference>
<protein>
    <submittedName>
        <fullName evidence="6">Glutamine synthetase</fullName>
        <ecNumber evidence="6">6.3.1.2</ecNumber>
    </submittedName>
</protein>
<dbReference type="PANTHER" id="PTHR43785:SF12">
    <property type="entry name" value="TYPE-1 GLUTAMINE SYNTHETASE 2"/>
    <property type="match status" value="1"/>
</dbReference>
<dbReference type="GO" id="GO:0004356">
    <property type="term" value="F:glutamine synthetase activity"/>
    <property type="evidence" value="ECO:0007669"/>
    <property type="project" value="UniProtKB-EC"/>
</dbReference>
<accession>A0ABX0SWE9</accession>
<evidence type="ECO:0000256" key="3">
    <source>
        <dbReference type="PROSITE-ProRule" id="PRU01331"/>
    </source>
</evidence>
<comment type="similarity">
    <text evidence="1 3 4">Belongs to the glutamine synthetase family.</text>
</comment>
<proteinExistence type="inferred from homology"/>
<evidence type="ECO:0000313" key="7">
    <source>
        <dbReference type="Proteomes" id="UP000754495"/>
    </source>
</evidence>
<dbReference type="Pfam" id="PF00120">
    <property type="entry name" value="Gln-synt_C"/>
    <property type="match status" value="1"/>
</dbReference>
<evidence type="ECO:0000256" key="2">
    <source>
        <dbReference type="ARBA" id="ARBA00022598"/>
    </source>
</evidence>
<dbReference type="EC" id="6.3.1.2" evidence="6"/>
<dbReference type="SUPFAM" id="SSF55931">
    <property type="entry name" value="Glutamine synthetase/guanido kinase"/>
    <property type="match status" value="1"/>
</dbReference>
<keyword evidence="2 6" id="KW-0436">Ligase</keyword>
<evidence type="ECO:0000313" key="6">
    <source>
        <dbReference type="EMBL" id="NIH79656.1"/>
    </source>
</evidence>
<gene>
    <name evidence="6" type="ORF">FHX46_002186</name>
</gene>
<evidence type="ECO:0000259" key="5">
    <source>
        <dbReference type="PROSITE" id="PS51987"/>
    </source>
</evidence>
<dbReference type="InterPro" id="IPR008146">
    <property type="entry name" value="Gln_synth_cat_dom"/>
</dbReference>
<feature type="domain" description="GS catalytic" evidence="5">
    <location>
        <begin position="133"/>
        <end position="441"/>
    </location>
</feature>
<dbReference type="Gene3D" id="3.30.590.10">
    <property type="entry name" value="Glutamine synthetase/guanido kinase, catalytic domain"/>
    <property type="match status" value="1"/>
</dbReference>
<evidence type="ECO:0000256" key="1">
    <source>
        <dbReference type="ARBA" id="ARBA00009897"/>
    </source>
</evidence>
<dbReference type="PROSITE" id="PS51987">
    <property type="entry name" value="GS_CATALYTIC"/>
    <property type="match status" value="1"/>
</dbReference>
<comment type="caution">
    <text evidence="6">The sequence shown here is derived from an EMBL/GenBank/DDBJ whole genome shotgun (WGS) entry which is preliminary data.</text>
</comment>
<sequence>MKSPRPVGPRTLAERAAAARGMRAALARGDSSRVLLLVPDPHARFAAVELSGRFVAEEVLAGGYGLCTYVFVWDVDREPLPLGPDHLLARYLGGYGDLRMRPDPATITALPDGLCGIVCDVEWPDGQPVRAAPRHALTEQLTALEALGYVPSAGLEHEVVFRDADGPLSPHGVDYAVGGTERMRPLLRDLRVALDRSGLGVESARAECHPGQYEIVLRHRDALAACDDALLQQLVVRSVAAEHGVTASYLAAPEPGQGSSCHVHLSLATVAGEPAAGSGTGLPPVMASFLAGVLRDAAALTPIWAPTWNSYVRLRTAPFSPRELRWGVDDRTAAVRVAGRDGSLRLEFRFAGADAQPHLVLAALLAAGRAGIEERLPAPPPDAVLGALPGTPWEALTGLDRVAKLLGDEVAAQQEALLRAEVDAGCAAVTDWQRRRGAARG</sequence>
<organism evidence="6 7">
    <name type="scientific">Amycolatopsis viridis</name>
    <dbReference type="NCBI Taxonomy" id="185678"/>
    <lineage>
        <taxon>Bacteria</taxon>
        <taxon>Bacillati</taxon>
        <taxon>Actinomycetota</taxon>
        <taxon>Actinomycetes</taxon>
        <taxon>Pseudonocardiales</taxon>
        <taxon>Pseudonocardiaceae</taxon>
        <taxon>Amycolatopsis</taxon>
    </lineage>
</organism>
<name>A0ABX0SWE9_9PSEU</name>